<feature type="transmembrane region" description="Helical" evidence="1">
    <location>
        <begin position="334"/>
        <end position="355"/>
    </location>
</feature>
<proteinExistence type="predicted"/>
<dbReference type="InterPro" id="IPR005625">
    <property type="entry name" value="PepSY-ass_TM"/>
</dbReference>
<feature type="transmembrane region" description="Helical" evidence="1">
    <location>
        <begin position="188"/>
        <end position="211"/>
    </location>
</feature>
<keyword evidence="1" id="KW-0812">Transmembrane</keyword>
<feature type="transmembrane region" description="Helical" evidence="1">
    <location>
        <begin position="12"/>
        <end position="34"/>
    </location>
</feature>
<feature type="transmembrane region" description="Helical" evidence="1">
    <location>
        <begin position="136"/>
        <end position="156"/>
    </location>
</feature>
<evidence type="ECO:0000313" key="2">
    <source>
        <dbReference type="EMBL" id="AOM76508.1"/>
    </source>
</evidence>
<dbReference type="OrthoDB" id="111691at2"/>
<gene>
    <name evidence="2" type="ORF">BFS30_04670</name>
</gene>
<sequence>MLFKKINAWFHLWLGLASGIIVFIISLTGCVLVFEQEIKDLTQPWTKVVAQDESKLMPPSKIREALSVTLPGKEIHSIWYHGLSKSAHIDLESDSVLYVNPYTAEILAIEDHDDIFHFMDEGHRHLWMEGKIGRQIVGWGTFIFFFLMISGLILWFPKKWSKTNVDKSFKIKWSARFKRLNYDLHNVLGFYSLLLGLLMAATGLIMSFSWFSKGVYWLAGGKVTERKKPAEIIPYPQNTVHFQIDKAWLKVRKEIAEHNVNDIIVGFPDEPDESIYVCTDMVNGHWRDLFIDPNTLELLPQSRARVSELPFANWLRTVNYGLHVGAIGGLTTKILYFIASLICASLPITGFYVWWHRKKKSKKKKMIPQV</sequence>
<dbReference type="PANTHER" id="PTHR34219">
    <property type="entry name" value="IRON-REGULATED INNER MEMBRANE PROTEIN-RELATED"/>
    <property type="match status" value="1"/>
</dbReference>
<keyword evidence="1" id="KW-1133">Transmembrane helix</keyword>
<evidence type="ECO:0000313" key="3">
    <source>
        <dbReference type="Proteomes" id="UP000094313"/>
    </source>
</evidence>
<evidence type="ECO:0000256" key="1">
    <source>
        <dbReference type="SAM" id="Phobius"/>
    </source>
</evidence>
<dbReference type="PANTHER" id="PTHR34219:SF3">
    <property type="entry name" value="BLL7967 PROTEIN"/>
    <property type="match status" value="1"/>
</dbReference>
<protein>
    <recommendedName>
        <fullName evidence="4">PepSY domain-containing protein</fullName>
    </recommendedName>
</protein>
<reference evidence="2 3" key="1">
    <citation type="submission" date="2016-08" db="EMBL/GenBank/DDBJ databases">
        <authorList>
            <person name="Seilhamer J.J."/>
        </authorList>
    </citation>
    <scope>NUCLEOTIDE SEQUENCE [LARGE SCALE GENOMIC DNA]</scope>
    <source>
        <strain evidence="2 3">DX4</strain>
    </source>
</reference>
<organism evidence="2 3">
    <name type="scientific">Pedobacter steynii</name>
    <dbReference type="NCBI Taxonomy" id="430522"/>
    <lineage>
        <taxon>Bacteria</taxon>
        <taxon>Pseudomonadati</taxon>
        <taxon>Bacteroidota</taxon>
        <taxon>Sphingobacteriia</taxon>
        <taxon>Sphingobacteriales</taxon>
        <taxon>Sphingobacteriaceae</taxon>
        <taxon>Pedobacter</taxon>
    </lineage>
</organism>
<dbReference type="RefSeq" id="WP_069378204.1">
    <property type="nucleotide sequence ID" value="NZ_CP017141.1"/>
</dbReference>
<dbReference type="PROSITE" id="PS51257">
    <property type="entry name" value="PROKAR_LIPOPROTEIN"/>
    <property type="match status" value="1"/>
</dbReference>
<dbReference type="Pfam" id="PF03929">
    <property type="entry name" value="PepSY_TM"/>
    <property type="match status" value="1"/>
</dbReference>
<dbReference type="Proteomes" id="UP000094313">
    <property type="component" value="Chromosome"/>
</dbReference>
<keyword evidence="3" id="KW-1185">Reference proteome</keyword>
<evidence type="ECO:0008006" key="4">
    <source>
        <dbReference type="Google" id="ProtNLM"/>
    </source>
</evidence>
<keyword evidence="1" id="KW-0472">Membrane</keyword>
<accession>A0A1D7QCT1</accession>
<name>A0A1D7QCT1_9SPHI</name>
<dbReference type="KEGG" id="psty:BFS30_04670"/>
<dbReference type="EMBL" id="CP017141">
    <property type="protein sequence ID" value="AOM76508.1"/>
    <property type="molecule type" value="Genomic_DNA"/>
</dbReference>
<dbReference type="AlphaFoldDB" id="A0A1D7QCT1"/>